<dbReference type="PANTHER" id="PTHR33840:SF1">
    <property type="entry name" value="TLE1 PHOSPHOLIPASE DOMAIN-CONTAINING PROTEIN"/>
    <property type="match status" value="1"/>
</dbReference>
<gene>
    <name evidence="2" type="ORF">GG681_09700</name>
</gene>
<protein>
    <submittedName>
        <fullName evidence="2">DUF2235 domain-containing protein</fullName>
    </submittedName>
</protein>
<dbReference type="AlphaFoldDB" id="A0A844AT36"/>
<dbReference type="Pfam" id="PF09994">
    <property type="entry name" value="T6SS_Tle1-like_cat"/>
    <property type="match status" value="1"/>
</dbReference>
<evidence type="ECO:0000313" key="3">
    <source>
        <dbReference type="Proteomes" id="UP000436694"/>
    </source>
</evidence>
<dbReference type="EMBL" id="WIXK01000004">
    <property type="protein sequence ID" value="MQY42917.1"/>
    <property type="molecule type" value="Genomic_DNA"/>
</dbReference>
<dbReference type="InterPro" id="IPR018712">
    <property type="entry name" value="Tle1-like_cat"/>
</dbReference>
<comment type="caution">
    <text evidence="2">The sequence shown here is derived from an EMBL/GenBank/DDBJ whole genome shotgun (WGS) entry which is preliminary data.</text>
</comment>
<evidence type="ECO:0000259" key="1">
    <source>
        <dbReference type="Pfam" id="PF09994"/>
    </source>
</evidence>
<proteinExistence type="predicted"/>
<keyword evidence="3" id="KW-1185">Reference proteome</keyword>
<dbReference type="SUPFAM" id="SSF53474">
    <property type="entry name" value="alpha/beta-Hydrolases"/>
    <property type="match status" value="1"/>
</dbReference>
<sequence>MGFRRLQNKFLAWLGRPLLSEHSAEVKQRGPQAHVIILDGTMSTLDEGFETHAGQVFRLCQQMGGRINVFYESGIQWSGWKSAPDVMMGRGINRQIRRAYGYLASRYRPGDTIYLFGYSRGAYAVRSLAGVIDQVGLLRAEETTVRNIRTAYRHYRKDGPTPFSEAFRNAYCHPDVKIEMVGVWDTVKALGLRLPLLWRWAENQHNFHNHALGHHVRNGFHALALDETREVFGPVLWDCPEGWQGHVEQVWFRGTHGDVGGHLGGFEEARPLANISLVWMLERAEDCGLPLPQDWRMRYPVDPAAPSVGTWRGWGKIFMLRSKREVGACSDERLHSSVRNRSDEIDESWRVLVGRSAR</sequence>
<accession>A0A844AT36</accession>
<feature type="domain" description="T6SS Phospholipase effector Tle1-like catalytic" evidence="1">
    <location>
        <begin position="34"/>
        <end position="282"/>
    </location>
</feature>
<organism evidence="2 3">
    <name type="scientific">Tritonibacter aquimaris</name>
    <dbReference type="NCBI Taxonomy" id="2663379"/>
    <lineage>
        <taxon>Bacteria</taxon>
        <taxon>Pseudomonadati</taxon>
        <taxon>Pseudomonadota</taxon>
        <taxon>Alphaproteobacteria</taxon>
        <taxon>Rhodobacterales</taxon>
        <taxon>Paracoccaceae</taxon>
        <taxon>Tritonibacter</taxon>
    </lineage>
</organism>
<evidence type="ECO:0000313" key="2">
    <source>
        <dbReference type="EMBL" id="MQY42917.1"/>
    </source>
</evidence>
<dbReference type="RefSeq" id="WP_153547546.1">
    <property type="nucleotide sequence ID" value="NZ_WIXK01000004.1"/>
</dbReference>
<dbReference type="PANTHER" id="PTHR33840">
    <property type="match status" value="1"/>
</dbReference>
<reference evidence="2 3" key="1">
    <citation type="submission" date="2019-10" db="EMBL/GenBank/DDBJ databases">
        <title>Epibacterium sp. nov., isolated from seawater.</title>
        <authorList>
            <person name="Zhang X."/>
            <person name="Li N."/>
        </authorList>
    </citation>
    <scope>NUCLEOTIDE SEQUENCE [LARGE SCALE GENOMIC DNA]</scope>
    <source>
        <strain evidence="2 3">SM1969</strain>
    </source>
</reference>
<name>A0A844AT36_9RHOB</name>
<dbReference type="InterPro" id="IPR029058">
    <property type="entry name" value="AB_hydrolase_fold"/>
</dbReference>
<dbReference type="Proteomes" id="UP000436694">
    <property type="component" value="Unassembled WGS sequence"/>
</dbReference>